<accession>A0A2S4PLQ2</accession>
<dbReference type="OrthoDB" id="10035396at2759"/>
<dbReference type="Proteomes" id="UP000237438">
    <property type="component" value="Unassembled WGS sequence"/>
</dbReference>
<reference evidence="2 3" key="1">
    <citation type="submission" date="2017-10" db="EMBL/GenBank/DDBJ databases">
        <title>Development of genomic resources for the powdery mildew, Erysiphe pulchra.</title>
        <authorList>
            <person name="Wadl P.A."/>
            <person name="Mack B.M."/>
            <person name="Moore G."/>
            <person name="Beltz S.B."/>
        </authorList>
    </citation>
    <scope>NUCLEOTIDE SEQUENCE [LARGE SCALE GENOMIC DNA]</scope>
    <source>
        <strain evidence="2">Cflorida</strain>
    </source>
</reference>
<dbReference type="AlphaFoldDB" id="A0A2S4PLQ2"/>
<name>A0A2S4PLQ2_9PEZI</name>
<evidence type="ECO:0000313" key="3">
    <source>
        <dbReference type="Proteomes" id="UP000237438"/>
    </source>
</evidence>
<sequence>MICTTIYSGIESTLSNFSNVIEKEEAEVEAFKAYIQLAIAKLAAVDSSPSPPQIPTYTRPTKGDRIGKNKSTGKKVALALPKKLMGVVLNSGVAEETPSLPKIPQIKENTRATVARAGQKKARYFEQYNKTSQTAALSDKRLFIRLPQEYEWRKLSPAGICEVIVKKLHISPSLIGRIKPVHSGFALSPCSSKAREEILKAVNGLFLSGVKLETATNRVSVLVPTVPASVHIEKGLVEVTKAILSDEIERQKLLNAPSCANCGSDNHTVDICMAENKCRNCDGPHRAESRRYLARPTRFGAPPKEQLKTYRQLGEREYQAVQRARIAEEKAGSIDRINIDPICSQVSGDSMRTEISQATPTDDLRAVANRL</sequence>
<dbReference type="STRING" id="225359.A0A2S4PLQ2"/>
<proteinExistence type="predicted"/>
<keyword evidence="3" id="KW-1185">Reference proteome</keyword>
<feature type="region of interest" description="Disordered" evidence="1">
    <location>
        <begin position="46"/>
        <end position="70"/>
    </location>
</feature>
<dbReference type="EMBL" id="PEDP01002065">
    <property type="protein sequence ID" value="POS82948.1"/>
    <property type="molecule type" value="Genomic_DNA"/>
</dbReference>
<evidence type="ECO:0000313" key="2">
    <source>
        <dbReference type="EMBL" id="POS82948.1"/>
    </source>
</evidence>
<comment type="caution">
    <text evidence="2">The sequence shown here is derived from an EMBL/GenBank/DDBJ whole genome shotgun (WGS) entry which is preliminary data.</text>
</comment>
<evidence type="ECO:0000256" key="1">
    <source>
        <dbReference type="SAM" id="MobiDB-lite"/>
    </source>
</evidence>
<protein>
    <submittedName>
        <fullName evidence="2">Uncharacterized protein</fullName>
    </submittedName>
</protein>
<organism evidence="2 3">
    <name type="scientific">Erysiphe pulchra</name>
    <dbReference type="NCBI Taxonomy" id="225359"/>
    <lineage>
        <taxon>Eukaryota</taxon>
        <taxon>Fungi</taxon>
        <taxon>Dikarya</taxon>
        <taxon>Ascomycota</taxon>
        <taxon>Pezizomycotina</taxon>
        <taxon>Leotiomycetes</taxon>
        <taxon>Erysiphales</taxon>
        <taxon>Erysiphaceae</taxon>
        <taxon>Erysiphe</taxon>
    </lineage>
</organism>
<gene>
    <name evidence="2" type="ORF">EPUL_005815</name>
</gene>